<dbReference type="Pfam" id="PF01433">
    <property type="entry name" value="Peptidase_M1"/>
    <property type="match status" value="1"/>
</dbReference>
<gene>
    <name evidence="6" type="ORF">CMC5_032900</name>
</gene>
<feature type="binding site" evidence="2">
    <location>
        <position position="309"/>
    </location>
    <ligand>
        <name>Zn(2+)</name>
        <dbReference type="ChEBI" id="CHEBI:29105"/>
        <note>catalytic</note>
    </ligand>
</feature>
<dbReference type="SUPFAM" id="SSF55486">
    <property type="entry name" value="Metalloproteases ('zincins'), catalytic domain"/>
    <property type="match status" value="1"/>
</dbReference>
<proteinExistence type="predicted"/>
<evidence type="ECO:0000259" key="5">
    <source>
        <dbReference type="Pfam" id="PF01433"/>
    </source>
</evidence>
<feature type="active site" description="Proton acceptor" evidence="1">
    <location>
        <position position="306"/>
    </location>
</feature>
<evidence type="ECO:0000256" key="3">
    <source>
        <dbReference type="SAM" id="MobiDB-lite"/>
    </source>
</evidence>
<dbReference type="RefSeq" id="WP_050431278.1">
    <property type="nucleotide sequence ID" value="NZ_CP012159.1"/>
</dbReference>
<name>A0A0K1EF02_CHOCO</name>
<dbReference type="PANTHER" id="PTHR45726">
    <property type="entry name" value="LEUKOTRIENE A-4 HYDROLASE"/>
    <property type="match status" value="1"/>
</dbReference>
<keyword evidence="4" id="KW-0732">Signal</keyword>
<dbReference type="OrthoDB" id="9816201at2"/>
<reference evidence="6 7" key="1">
    <citation type="submission" date="2015-07" db="EMBL/GenBank/DDBJ databases">
        <title>Genome analysis of myxobacterium Chondromyces crocatus Cm c5 reveals a high potential for natural compound synthesis and the genetic basis for the loss of fruiting body formation.</title>
        <authorList>
            <person name="Zaburannyi N."/>
            <person name="Bunk B."/>
            <person name="Maier J."/>
            <person name="Overmann J."/>
            <person name="Mueller R."/>
        </authorList>
    </citation>
    <scope>NUCLEOTIDE SEQUENCE [LARGE SCALE GENOMIC DNA]</scope>
    <source>
        <strain evidence="6 7">Cm c5</strain>
    </source>
</reference>
<dbReference type="GO" id="GO:0008270">
    <property type="term" value="F:zinc ion binding"/>
    <property type="evidence" value="ECO:0007669"/>
    <property type="project" value="InterPro"/>
</dbReference>
<dbReference type="STRING" id="52.CMC5_032900"/>
<dbReference type="AlphaFoldDB" id="A0A0K1EF02"/>
<dbReference type="PROSITE" id="PS51257">
    <property type="entry name" value="PROKAR_LIPOPROTEIN"/>
    <property type="match status" value="1"/>
</dbReference>
<keyword evidence="2" id="KW-0862">Zinc</keyword>
<feature type="signal peptide" evidence="4">
    <location>
        <begin position="1"/>
        <end position="21"/>
    </location>
</feature>
<dbReference type="InterPro" id="IPR034015">
    <property type="entry name" value="M1_LTA4H"/>
</dbReference>
<accession>A0A0K1EF02</accession>
<keyword evidence="2" id="KW-0479">Metal-binding</keyword>
<feature type="active site" description="Proton donor" evidence="1">
    <location>
        <position position="390"/>
    </location>
</feature>
<dbReference type="Gene3D" id="1.10.390.10">
    <property type="entry name" value="Neutral Protease Domain 2"/>
    <property type="match status" value="1"/>
</dbReference>
<comment type="cofactor">
    <cofactor evidence="2">
        <name>Zn(2+)</name>
        <dbReference type="ChEBI" id="CHEBI:29105"/>
    </cofactor>
    <text evidence="2">Binds 1 zinc ion per subunit.</text>
</comment>
<dbReference type="GO" id="GO:0008237">
    <property type="term" value="F:metallopeptidase activity"/>
    <property type="evidence" value="ECO:0007669"/>
    <property type="project" value="InterPro"/>
</dbReference>
<feature type="compositionally biased region" description="Gly residues" evidence="3">
    <location>
        <begin position="41"/>
        <end position="53"/>
    </location>
</feature>
<evidence type="ECO:0000256" key="4">
    <source>
        <dbReference type="SAM" id="SignalP"/>
    </source>
</evidence>
<feature type="binding site" evidence="2">
    <location>
        <position position="328"/>
    </location>
    <ligand>
        <name>Zn(2+)</name>
        <dbReference type="ChEBI" id="CHEBI:29105"/>
        <note>catalytic</note>
    </ligand>
</feature>
<evidence type="ECO:0000256" key="2">
    <source>
        <dbReference type="PIRSR" id="PIRSR634015-3"/>
    </source>
</evidence>
<feature type="chain" id="PRO_5005459344" description="Peptidase M1 membrane alanine aminopeptidase domain-containing protein" evidence="4">
    <location>
        <begin position="22"/>
        <end position="469"/>
    </location>
</feature>
<dbReference type="InterPro" id="IPR014782">
    <property type="entry name" value="Peptidase_M1_dom"/>
</dbReference>
<keyword evidence="7" id="KW-1185">Reference proteome</keyword>
<evidence type="ECO:0000313" key="7">
    <source>
        <dbReference type="Proteomes" id="UP000067626"/>
    </source>
</evidence>
<dbReference type="KEGG" id="ccro:CMC5_032900"/>
<evidence type="ECO:0000256" key="1">
    <source>
        <dbReference type="PIRSR" id="PIRSR634015-1"/>
    </source>
</evidence>
<organism evidence="6 7">
    <name type="scientific">Chondromyces crocatus</name>
    <dbReference type="NCBI Taxonomy" id="52"/>
    <lineage>
        <taxon>Bacteria</taxon>
        <taxon>Pseudomonadati</taxon>
        <taxon>Myxococcota</taxon>
        <taxon>Polyangia</taxon>
        <taxon>Polyangiales</taxon>
        <taxon>Polyangiaceae</taxon>
        <taxon>Chondromyces</taxon>
    </lineage>
</organism>
<feature type="binding site" evidence="2">
    <location>
        <position position="305"/>
    </location>
    <ligand>
        <name>Zn(2+)</name>
        <dbReference type="ChEBI" id="CHEBI:29105"/>
        <note>catalytic</note>
    </ligand>
</feature>
<feature type="region of interest" description="Disordered" evidence="3">
    <location>
        <begin position="28"/>
        <end position="61"/>
    </location>
</feature>
<sequence length="469" mass="49579">MRHLQLAGWAFASTLSFLAVAACGGDDDGSGASGTTTSSTGGSGGSGGQGGADGRPPAGQDWTRDILTTDLQINLDGLSGRATITLAPSDSQAASFEIGDLEIVSVHDAEGDLNHAVDADAGRLDVGVPAGGEVTLVVEYGFQPHEDFDGWTPDTGVSFLWPYFCGNLFPCKSDPSDGVRFTMNVTGIPDGATAVYPATIPADAPSYMPAIAVASFTKIDLGTTTAGTDVHAWHLPGEETQTLEGVAHLVDVVEFFEETYGPYTFGSSVGSVSANWGGGDFGGMEHHPFWHVSSGSMYSEEVHAHEAAHGWFGNGVRISCWEDFVLSEGTVTYMAAHALDQVGVDVWADYECELQYYCDPANDENTIALPDSSCNEIDLLSHPLWSGVPYYKGAFFFREVAQAIGVNVLDQALGSFYLAQVGQDARMVALLDHIKSMTDAAGATAVDQLVETWLRSEVCPIDITTLCAQ</sequence>
<evidence type="ECO:0000313" key="6">
    <source>
        <dbReference type="EMBL" id="AKT39143.1"/>
    </source>
</evidence>
<feature type="domain" description="Peptidase M1 membrane alanine aminopeptidase" evidence="5">
    <location>
        <begin position="300"/>
        <end position="453"/>
    </location>
</feature>
<dbReference type="PANTHER" id="PTHR45726:SF3">
    <property type="entry name" value="LEUKOTRIENE A-4 HYDROLASE"/>
    <property type="match status" value="1"/>
</dbReference>
<dbReference type="Proteomes" id="UP000067626">
    <property type="component" value="Chromosome"/>
</dbReference>
<dbReference type="InterPro" id="IPR027268">
    <property type="entry name" value="Peptidase_M4/M1_CTD_sf"/>
</dbReference>
<protein>
    <recommendedName>
        <fullName evidence="5">Peptidase M1 membrane alanine aminopeptidase domain-containing protein</fullName>
    </recommendedName>
</protein>
<dbReference type="EMBL" id="CP012159">
    <property type="protein sequence ID" value="AKT39143.1"/>
    <property type="molecule type" value="Genomic_DNA"/>
</dbReference>